<evidence type="ECO:0000256" key="1">
    <source>
        <dbReference type="PIRSR" id="PIRSR000097-1"/>
    </source>
</evidence>
<dbReference type="PANTHER" id="PTHR43638">
    <property type="entry name" value="OXIDOREDUCTASE, ALDO/KETO REDUCTASE FAMILY PROTEIN"/>
    <property type="match status" value="1"/>
</dbReference>
<reference evidence="5 6" key="1">
    <citation type="submission" date="2020-02" db="EMBL/GenBank/DDBJ databases">
        <title>Newly sequenced genome of strain CSTR1 showed variability in Candidatus Kuenenia stuttgartiensis genomes.</title>
        <authorList>
            <person name="Ding C."/>
            <person name="Adrian L."/>
        </authorList>
    </citation>
    <scope>NUCLEOTIDE SEQUENCE [LARGE SCALE GENOMIC DNA]</scope>
    <source>
        <strain evidence="5 6">CSTR1</strain>
    </source>
</reference>
<gene>
    <name evidence="5" type="ORF">KsCSTR_04750</name>
</gene>
<accession>A0A6G7GKH7</accession>
<feature type="site" description="Lowers pKa of active site Tyr" evidence="3">
    <location>
        <position position="83"/>
    </location>
</feature>
<dbReference type="SUPFAM" id="SSF51430">
    <property type="entry name" value="NAD(P)-linked oxidoreductase"/>
    <property type="match status" value="1"/>
</dbReference>
<dbReference type="Proteomes" id="UP000501926">
    <property type="component" value="Chromosome"/>
</dbReference>
<dbReference type="Gene3D" id="3.20.20.100">
    <property type="entry name" value="NADP-dependent oxidoreductase domain"/>
    <property type="match status" value="1"/>
</dbReference>
<dbReference type="Pfam" id="PF00248">
    <property type="entry name" value="Aldo_ket_red"/>
    <property type="match status" value="1"/>
</dbReference>
<sequence>MEFKNLSNNIKIPVIGLGTWTIGGGDEADTTYDKENISAIKTAIKLGITHIDNAEAYAQGHSEELVGRAIVGLDRKSLFITSKVSPEHLSYDNLLASAKGSLQRLNTDYIDLYLIHAPNPDIPIQETMKAMDFLVEQKLVRCIGVSNFSVDQIKEAQKYTKNKIVANQIEYNLLVRDKGRVTENMESEIIPYCQENNIFIIAWRPLAKDKLAKPGFKILDELADKYHKTQAQIAINWLISKKGIVVISKSTKVEHLEKNLGAIGWKLRQEDTDRLNNEFINSRT</sequence>
<proteinExistence type="predicted"/>
<dbReference type="InterPro" id="IPR018170">
    <property type="entry name" value="Aldo/ket_reductase_CS"/>
</dbReference>
<protein>
    <submittedName>
        <fullName evidence="5">Putative 2,5-didehydrogluconate reductase (2-dehydro-D-gluconate-forming)</fullName>
        <ecNumber evidence="5">1.1.1.274</ecNumber>
    </submittedName>
</protein>
<dbReference type="InterPro" id="IPR036812">
    <property type="entry name" value="NAD(P)_OxRdtase_dom_sf"/>
</dbReference>
<dbReference type="AlphaFoldDB" id="A0A6G7GKH7"/>
<dbReference type="EMBL" id="CP049055">
    <property type="protein sequence ID" value="QII09854.1"/>
    <property type="molecule type" value="Genomic_DNA"/>
</dbReference>
<feature type="binding site" evidence="2">
    <location>
        <position position="116"/>
    </location>
    <ligand>
        <name>substrate</name>
    </ligand>
</feature>
<feature type="domain" description="NADP-dependent oxidoreductase" evidence="4">
    <location>
        <begin position="15"/>
        <end position="276"/>
    </location>
</feature>
<evidence type="ECO:0000256" key="3">
    <source>
        <dbReference type="PIRSR" id="PIRSR000097-3"/>
    </source>
</evidence>
<dbReference type="EC" id="1.1.1.274" evidence="5"/>
<dbReference type="PRINTS" id="PR00069">
    <property type="entry name" value="ALDKETRDTASE"/>
</dbReference>
<name>A0A6G7GKH7_KUEST</name>
<dbReference type="PIRSF" id="PIRSF000097">
    <property type="entry name" value="AKR"/>
    <property type="match status" value="1"/>
</dbReference>
<evidence type="ECO:0000313" key="5">
    <source>
        <dbReference type="EMBL" id="QII09854.1"/>
    </source>
</evidence>
<dbReference type="InterPro" id="IPR020471">
    <property type="entry name" value="AKR"/>
</dbReference>
<dbReference type="GO" id="GO:0050580">
    <property type="term" value="F:2,5-didehydrogluconate reductase activity"/>
    <property type="evidence" value="ECO:0007669"/>
    <property type="project" value="UniProtKB-EC"/>
</dbReference>
<dbReference type="CDD" id="cd19072">
    <property type="entry name" value="AKR_AKR3F1-like"/>
    <property type="match status" value="1"/>
</dbReference>
<dbReference type="PROSITE" id="PS00062">
    <property type="entry name" value="ALDOKETO_REDUCTASE_2"/>
    <property type="match status" value="1"/>
</dbReference>
<dbReference type="InterPro" id="IPR023210">
    <property type="entry name" value="NADP_OxRdtase_dom"/>
</dbReference>
<feature type="active site" description="Proton donor" evidence="1">
    <location>
        <position position="57"/>
    </location>
</feature>
<evidence type="ECO:0000256" key="2">
    <source>
        <dbReference type="PIRSR" id="PIRSR000097-2"/>
    </source>
</evidence>
<dbReference type="PANTHER" id="PTHR43638:SF3">
    <property type="entry name" value="ALDEHYDE REDUCTASE"/>
    <property type="match status" value="1"/>
</dbReference>
<evidence type="ECO:0000313" key="6">
    <source>
        <dbReference type="Proteomes" id="UP000501926"/>
    </source>
</evidence>
<keyword evidence="5" id="KW-0560">Oxidoreductase</keyword>
<organism evidence="5 6">
    <name type="scientific">Kuenenia stuttgartiensis</name>
    <dbReference type="NCBI Taxonomy" id="174633"/>
    <lineage>
        <taxon>Bacteria</taxon>
        <taxon>Pseudomonadati</taxon>
        <taxon>Planctomycetota</taxon>
        <taxon>Candidatus Brocadiia</taxon>
        <taxon>Candidatus Brocadiales</taxon>
        <taxon>Candidatus Brocadiaceae</taxon>
        <taxon>Candidatus Kuenenia</taxon>
    </lineage>
</organism>
<dbReference type="RefSeq" id="WP_164994416.1">
    <property type="nucleotide sequence ID" value="NZ_CP049055.1"/>
</dbReference>
<evidence type="ECO:0000259" key="4">
    <source>
        <dbReference type="Pfam" id="PF00248"/>
    </source>
</evidence>